<feature type="transmembrane region" description="Helical" evidence="7">
    <location>
        <begin position="21"/>
        <end position="41"/>
    </location>
</feature>
<keyword evidence="1" id="KW-0001">2Fe-2S</keyword>
<protein>
    <submittedName>
        <fullName evidence="9">Menaquinol-cytochrome c reductase iron-sulfur subunit</fullName>
        <ecNumber evidence="9">1.10.2.-</ecNumber>
    </submittedName>
</protein>
<dbReference type="Gene3D" id="2.102.10.10">
    <property type="entry name" value="Rieske [2Fe-2S] iron-sulphur domain"/>
    <property type="match status" value="1"/>
</dbReference>
<evidence type="ECO:0000256" key="7">
    <source>
        <dbReference type="SAM" id="Phobius"/>
    </source>
</evidence>
<keyword evidence="7" id="KW-0472">Membrane</keyword>
<dbReference type="PRINTS" id="PR00162">
    <property type="entry name" value="RIESKE"/>
</dbReference>
<keyword evidence="9" id="KW-0560">Oxidoreductase</keyword>
<comment type="caution">
    <text evidence="9">The sequence shown here is derived from an EMBL/GenBank/DDBJ whole genome shotgun (WGS) entry which is preliminary data.</text>
</comment>
<evidence type="ECO:0000256" key="2">
    <source>
        <dbReference type="ARBA" id="ARBA00022723"/>
    </source>
</evidence>
<evidence type="ECO:0000256" key="3">
    <source>
        <dbReference type="ARBA" id="ARBA00023004"/>
    </source>
</evidence>
<dbReference type="InterPro" id="IPR006311">
    <property type="entry name" value="TAT_signal"/>
</dbReference>
<dbReference type="EMBL" id="JAGGLB010000016">
    <property type="protein sequence ID" value="MBP1993006.1"/>
    <property type="molecule type" value="Genomic_DNA"/>
</dbReference>
<proteinExistence type="predicted"/>
<dbReference type="PANTHER" id="PTHR10134">
    <property type="entry name" value="CYTOCHROME B-C1 COMPLEX SUBUNIT RIESKE, MITOCHONDRIAL"/>
    <property type="match status" value="1"/>
</dbReference>
<evidence type="ECO:0000256" key="6">
    <source>
        <dbReference type="ARBA" id="ARBA00034078"/>
    </source>
</evidence>
<evidence type="ECO:0000259" key="8">
    <source>
        <dbReference type="PROSITE" id="PS51296"/>
    </source>
</evidence>
<evidence type="ECO:0000256" key="4">
    <source>
        <dbReference type="ARBA" id="ARBA00023014"/>
    </source>
</evidence>
<sequence>MEKDQLPKKISRRSFLSTTGKLTLGAAGILAGSAGLFYYGALQQRKGMEKSSAEIPENVVNLGEFDWFQTAQGVEKIDYEAVIRDAWATKPVKGFVYVTKDETGKLVVFSPVCTHLGCTINPSSETEKKSRPEMLFSCPCHGAQYDAKGNEIRLQLPPLDTYEPIIAGGSVYIDISAPIKRQRS</sequence>
<evidence type="ECO:0000256" key="1">
    <source>
        <dbReference type="ARBA" id="ARBA00022714"/>
    </source>
</evidence>
<evidence type="ECO:0000313" key="10">
    <source>
        <dbReference type="Proteomes" id="UP001519287"/>
    </source>
</evidence>
<gene>
    <name evidence="9" type="ORF">J2Z66_004623</name>
</gene>
<dbReference type="Proteomes" id="UP001519287">
    <property type="component" value="Unassembled WGS sequence"/>
</dbReference>
<dbReference type="InterPro" id="IPR014349">
    <property type="entry name" value="Rieske_Fe-S_prot"/>
</dbReference>
<dbReference type="InterPro" id="IPR005805">
    <property type="entry name" value="Rieske_Fe-S_prot_C"/>
</dbReference>
<dbReference type="PROSITE" id="PS51296">
    <property type="entry name" value="RIESKE"/>
    <property type="match status" value="1"/>
</dbReference>
<dbReference type="PROSITE" id="PS51318">
    <property type="entry name" value="TAT"/>
    <property type="match status" value="1"/>
</dbReference>
<dbReference type="Pfam" id="PF00355">
    <property type="entry name" value="Rieske"/>
    <property type="match status" value="1"/>
</dbReference>
<name>A0ABS4IZL1_9BACL</name>
<keyword evidence="5" id="KW-1015">Disulfide bond</keyword>
<organism evidence="9 10">
    <name type="scientific">Paenibacillus eucommiae</name>
    <dbReference type="NCBI Taxonomy" id="1355755"/>
    <lineage>
        <taxon>Bacteria</taxon>
        <taxon>Bacillati</taxon>
        <taxon>Bacillota</taxon>
        <taxon>Bacilli</taxon>
        <taxon>Bacillales</taxon>
        <taxon>Paenibacillaceae</taxon>
        <taxon>Paenibacillus</taxon>
    </lineage>
</organism>
<dbReference type="RefSeq" id="WP_209974508.1">
    <property type="nucleotide sequence ID" value="NZ_JAGGLB010000016.1"/>
</dbReference>
<keyword evidence="7" id="KW-0812">Transmembrane</keyword>
<dbReference type="InterPro" id="IPR036922">
    <property type="entry name" value="Rieske_2Fe-2S_sf"/>
</dbReference>
<keyword evidence="10" id="KW-1185">Reference proteome</keyword>
<keyword evidence="2" id="KW-0479">Metal-binding</keyword>
<dbReference type="EC" id="1.10.2.-" evidence="9"/>
<evidence type="ECO:0000313" key="9">
    <source>
        <dbReference type="EMBL" id="MBP1993006.1"/>
    </source>
</evidence>
<reference evidence="9 10" key="1">
    <citation type="submission" date="2021-03" db="EMBL/GenBank/DDBJ databases">
        <title>Genomic Encyclopedia of Type Strains, Phase IV (KMG-IV): sequencing the most valuable type-strain genomes for metagenomic binning, comparative biology and taxonomic classification.</title>
        <authorList>
            <person name="Goeker M."/>
        </authorList>
    </citation>
    <scope>NUCLEOTIDE SEQUENCE [LARGE SCALE GENOMIC DNA]</scope>
    <source>
        <strain evidence="9 10">DSM 26048</strain>
    </source>
</reference>
<dbReference type="CDD" id="cd03467">
    <property type="entry name" value="Rieske"/>
    <property type="match status" value="1"/>
</dbReference>
<evidence type="ECO:0000256" key="5">
    <source>
        <dbReference type="ARBA" id="ARBA00023157"/>
    </source>
</evidence>
<keyword evidence="4" id="KW-0411">Iron-sulfur</keyword>
<dbReference type="SUPFAM" id="SSF50022">
    <property type="entry name" value="ISP domain"/>
    <property type="match status" value="1"/>
</dbReference>
<dbReference type="InterPro" id="IPR017941">
    <property type="entry name" value="Rieske_2Fe-2S"/>
</dbReference>
<feature type="domain" description="Rieske" evidence="8">
    <location>
        <begin position="67"/>
        <end position="173"/>
    </location>
</feature>
<keyword evidence="3" id="KW-0408">Iron</keyword>
<accession>A0ABS4IZL1</accession>
<keyword evidence="7" id="KW-1133">Transmembrane helix</keyword>
<dbReference type="GO" id="GO:0016491">
    <property type="term" value="F:oxidoreductase activity"/>
    <property type="evidence" value="ECO:0007669"/>
    <property type="project" value="UniProtKB-KW"/>
</dbReference>
<comment type="cofactor">
    <cofactor evidence="6">
        <name>[2Fe-2S] cluster</name>
        <dbReference type="ChEBI" id="CHEBI:190135"/>
    </cofactor>
</comment>